<dbReference type="Gene3D" id="3.40.720.10">
    <property type="entry name" value="Alkaline Phosphatase, subunit A"/>
    <property type="match status" value="1"/>
</dbReference>
<dbReference type="CDD" id="cd16017">
    <property type="entry name" value="LptA"/>
    <property type="match status" value="1"/>
</dbReference>
<keyword evidence="3" id="KW-0997">Cell inner membrane</keyword>
<dbReference type="Proteomes" id="UP000198641">
    <property type="component" value="Unassembled WGS sequence"/>
</dbReference>
<dbReference type="Pfam" id="PF08019">
    <property type="entry name" value="EptA_B_N"/>
    <property type="match status" value="1"/>
</dbReference>
<dbReference type="OrthoDB" id="9786870at2"/>
<organism evidence="11 12">
    <name type="scientific">Onishia taeanensis</name>
    <dbReference type="NCBI Taxonomy" id="284577"/>
    <lineage>
        <taxon>Bacteria</taxon>
        <taxon>Pseudomonadati</taxon>
        <taxon>Pseudomonadota</taxon>
        <taxon>Gammaproteobacteria</taxon>
        <taxon>Oceanospirillales</taxon>
        <taxon>Halomonadaceae</taxon>
        <taxon>Onishia</taxon>
    </lineage>
</organism>
<dbReference type="PANTHER" id="PTHR30443:SF0">
    <property type="entry name" value="PHOSPHOETHANOLAMINE TRANSFERASE EPTA"/>
    <property type="match status" value="1"/>
</dbReference>
<dbReference type="InterPro" id="IPR058130">
    <property type="entry name" value="PEA_transf_C"/>
</dbReference>
<dbReference type="InterPro" id="IPR040423">
    <property type="entry name" value="PEA_transferase"/>
</dbReference>
<dbReference type="AlphaFoldDB" id="A0A1G7UM26"/>
<accession>A0A1G7UM26</accession>
<feature type="transmembrane region" description="Helical" evidence="8">
    <location>
        <begin position="86"/>
        <end position="107"/>
    </location>
</feature>
<keyword evidence="2" id="KW-1003">Cell membrane</keyword>
<dbReference type="GO" id="GO:0009244">
    <property type="term" value="P:lipopolysaccharide core region biosynthetic process"/>
    <property type="evidence" value="ECO:0007669"/>
    <property type="project" value="TreeGrafter"/>
</dbReference>
<keyword evidence="4 11" id="KW-0808">Transferase</keyword>
<sequence length="549" mass="60757">MHERFRMAITWLASLARPSLTMSPERLTLLACLVFTLFYQQAFWEQVMAAEPALSTWQLLAYGLVLTGLQFIVFVLFVSRRTVKPLLSILILLAATVSYYTGHYGTYFDTHMINNVLQTDRQEAGELLTPGFAGYLLLYAGLPLALLWRVRLSNSTWPRALGRRCAYLAGGLAMLAVALMVSYQSLSSLMRNQTELRYLVTPGNALISTGRVLAASDPLPKQRLPIGEDAVRLPRAGDKPLLMVLVVGETVRAANWGLNGYARQTTPELAKRDVINFTDVSTCGTSTAVSLPCMFAPNGRDDYDARYIKSHESLLDVLAHAGFNVLWLDNQAGCKGVCDGVAQQSIHPDDHPEQCQNGRCLDEALEEALRRRLDNLEGDTVIVLHELGNHGPSYYQRYPDAFRRFTPTCDSADLNTCSQQAITNSYDNAILYTDSVLDHVIGTLSAQSHHAASLLYLSDHGESLGEHGLYLHGLPYAIAPKEQTQVPMLWWSSAAFDAAVGLDKGCLAMNRDAPLSHTNLFHSVLGVLRVESHVQKPQQDITRFCRGDV</sequence>
<keyword evidence="5 8" id="KW-0812">Transmembrane</keyword>
<proteinExistence type="predicted"/>
<protein>
    <submittedName>
        <fullName evidence="11">Lipid A ethanolaminephosphotransferase</fullName>
    </submittedName>
</protein>
<evidence type="ECO:0000256" key="1">
    <source>
        <dbReference type="ARBA" id="ARBA00004429"/>
    </source>
</evidence>
<dbReference type="GO" id="GO:0016776">
    <property type="term" value="F:phosphotransferase activity, phosphate group as acceptor"/>
    <property type="evidence" value="ECO:0007669"/>
    <property type="project" value="TreeGrafter"/>
</dbReference>
<evidence type="ECO:0000259" key="9">
    <source>
        <dbReference type="Pfam" id="PF00884"/>
    </source>
</evidence>
<evidence type="ECO:0000256" key="4">
    <source>
        <dbReference type="ARBA" id="ARBA00022679"/>
    </source>
</evidence>
<dbReference type="EMBL" id="FNCI01000015">
    <property type="protein sequence ID" value="SDG48553.1"/>
    <property type="molecule type" value="Genomic_DNA"/>
</dbReference>
<comment type="subcellular location">
    <subcellularLocation>
        <location evidence="1">Cell inner membrane</location>
        <topology evidence="1">Multi-pass membrane protein</topology>
    </subcellularLocation>
</comment>
<keyword evidence="7 8" id="KW-0472">Membrane</keyword>
<feature type="transmembrane region" description="Helical" evidence="8">
    <location>
        <begin position="167"/>
        <end position="186"/>
    </location>
</feature>
<keyword evidence="6 8" id="KW-1133">Transmembrane helix</keyword>
<evidence type="ECO:0000256" key="3">
    <source>
        <dbReference type="ARBA" id="ARBA00022519"/>
    </source>
</evidence>
<gene>
    <name evidence="11" type="ORF">SAMN05216571_11556</name>
</gene>
<dbReference type="Pfam" id="PF00884">
    <property type="entry name" value="Sulfatase"/>
    <property type="match status" value="1"/>
</dbReference>
<evidence type="ECO:0000256" key="2">
    <source>
        <dbReference type="ARBA" id="ARBA00022475"/>
    </source>
</evidence>
<dbReference type="InterPro" id="IPR012549">
    <property type="entry name" value="EptA-like_N"/>
</dbReference>
<dbReference type="GO" id="GO:0005886">
    <property type="term" value="C:plasma membrane"/>
    <property type="evidence" value="ECO:0007669"/>
    <property type="project" value="UniProtKB-SubCell"/>
</dbReference>
<evidence type="ECO:0000313" key="12">
    <source>
        <dbReference type="Proteomes" id="UP000198641"/>
    </source>
</evidence>
<name>A0A1G7UM26_9GAMM</name>
<feature type="domain" description="Sulfatase N-terminal" evidence="9">
    <location>
        <begin position="243"/>
        <end position="528"/>
    </location>
</feature>
<keyword evidence="12" id="KW-1185">Reference proteome</keyword>
<dbReference type="InterPro" id="IPR000917">
    <property type="entry name" value="Sulfatase_N"/>
</dbReference>
<reference evidence="11 12" key="1">
    <citation type="submission" date="2016-10" db="EMBL/GenBank/DDBJ databases">
        <authorList>
            <person name="de Groot N.N."/>
        </authorList>
    </citation>
    <scope>NUCLEOTIDE SEQUENCE [LARGE SCALE GENOMIC DNA]</scope>
    <source>
        <strain evidence="11 12">BH539</strain>
    </source>
</reference>
<feature type="transmembrane region" description="Helical" evidence="8">
    <location>
        <begin position="59"/>
        <end position="79"/>
    </location>
</feature>
<evidence type="ECO:0000256" key="8">
    <source>
        <dbReference type="SAM" id="Phobius"/>
    </source>
</evidence>
<evidence type="ECO:0000256" key="7">
    <source>
        <dbReference type="ARBA" id="ARBA00023136"/>
    </source>
</evidence>
<evidence type="ECO:0000313" key="11">
    <source>
        <dbReference type="EMBL" id="SDG48553.1"/>
    </source>
</evidence>
<dbReference type="SUPFAM" id="SSF53649">
    <property type="entry name" value="Alkaline phosphatase-like"/>
    <property type="match status" value="1"/>
</dbReference>
<evidence type="ECO:0000259" key="10">
    <source>
        <dbReference type="Pfam" id="PF08019"/>
    </source>
</evidence>
<feature type="domain" description="Phosphoethanolamine transferase N-terminal" evidence="10">
    <location>
        <begin position="68"/>
        <end position="214"/>
    </location>
</feature>
<evidence type="ECO:0000256" key="5">
    <source>
        <dbReference type="ARBA" id="ARBA00022692"/>
    </source>
</evidence>
<dbReference type="STRING" id="284577.SAMN05216571_11556"/>
<feature type="transmembrane region" description="Helical" evidence="8">
    <location>
        <begin position="127"/>
        <end position="147"/>
    </location>
</feature>
<dbReference type="NCBIfam" id="NF028537">
    <property type="entry name" value="P_eth_NH2_trans"/>
    <property type="match status" value="1"/>
</dbReference>
<evidence type="ECO:0000256" key="6">
    <source>
        <dbReference type="ARBA" id="ARBA00022989"/>
    </source>
</evidence>
<dbReference type="RefSeq" id="WP_092528233.1">
    <property type="nucleotide sequence ID" value="NZ_FNCI01000015.1"/>
</dbReference>
<dbReference type="PANTHER" id="PTHR30443">
    <property type="entry name" value="INNER MEMBRANE PROTEIN"/>
    <property type="match status" value="1"/>
</dbReference>
<dbReference type="InterPro" id="IPR017850">
    <property type="entry name" value="Alkaline_phosphatase_core_sf"/>
</dbReference>